<dbReference type="AlphaFoldDB" id="A0A175RTN4"/>
<accession>A0A175RTN4</accession>
<reference evidence="1 2" key="1">
    <citation type="journal article" date="2016" name="Front. Microbiol.">
        <title>Genomic Resource of Rice Seed Associated Bacteria.</title>
        <authorList>
            <person name="Midha S."/>
            <person name="Bansal K."/>
            <person name="Sharma S."/>
            <person name="Kumar N."/>
            <person name="Patil P.P."/>
            <person name="Chaudhry V."/>
            <person name="Patil P.B."/>
        </authorList>
    </citation>
    <scope>NUCLEOTIDE SEQUENCE [LARGE SCALE GENOMIC DNA]</scope>
    <source>
        <strain evidence="1 2">NS184</strain>
    </source>
</reference>
<comment type="caution">
    <text evidence="1">The sequence shown here is derived from an EMBL/GenBank/DDBJ whole genome shotgun (WGS) entry which is preliminary data.</text>
</comment>
<organism evidence="1 2">
    <name type="scientific">Curtobacterium luteum</name>
    <dbReference type="NCBI Taxonomy" id="33881"/>
    <lineage>
        <taxon>Bacteria</taxon>
        <taxon>Bacillati</taxon>
        <taxon>Actinomycetota</taxon>
        <taxon>Actinomycetes</taxon>
        <taxon>Micrococcales</taxon>
        <taxon>Microbacteriaceae</taxon>
        <taxon>Curtobacterium</taxon>
    </lineage>
</organism>
<proteinExistence type="predicted"/>
<gene>
    <name evidence="1" type="ORF">NS184_08770</name>
</gene>
<dbReference type="PATRIC" id="fig|33881.3.peg.2083"/>
<evidence type="ECO:0000313" key="1">
    <source>
        <dbReference type="EMBL" id="KTR06658.1"/>
    </source>
</evidence>
<evidence type="ECO:0000313" key="2">
    <source>
        <dbReference type="Proteomes" id="UP000078252"/>
    </source>
</evidence>
<dbReference type="Proteomes" id="UP000078252">
    <property type="component" value="Unassembled WGS sequence"/>
</dbReference>
<name>A0A175RTN4_9MICO</name>
<dbReference type="EMBL" id="LDQC01000046">
    <property type="protein sequence ID" value="KTR06658.1"/>
    <property type="molecule type" value="Genomic_DNA"/>
</dbReference>
<sequence>MPAEATGSTTAFARVRPGTDTCVGRVDAPSAPLTCTELDVDAPFTLAFATTAVAFRGTPAVPVRRTARFVVVTAAVAARTPGVGTYDDPPAPGAQYPTTSALTTAFPALTRVWNAPPASVTVVVFAMVAPAVNEIAATDTSFRPE</sequence>
<protein>
    <submittedName>
        <fullName evidence="1">Uncharacterized protein</fullName>
    </submittedName>
</protein>